<dbReference type="KEGG" id="nvr:FEJ81_19740"/>
<dbReference type="Proteomes" id="UP000302218">
    <property type="component" value="Plasmid pNVE500"/>
</dbReference>
<proteinExistence type="predicted"/>
<geneLocation type="plasmid" evidence="5">
    <name>pnve500</name>
</geneLocation>
<dbReference type="Gene3D" id="3.40.50.720">
    <property type="entry name" value="NAD(P)-binding Rossmann-like Domain"/>
    <property type="match status" value="1"/>
</dbReference>
<feature type="domain" description="XdhC- CoxI" evidence="2">
    <location>
        <begin position="28"/>
        <end position="90"/>
    </location>
</feature>
<dbReference type="PANTHER" id="PTHR30388">
    <property type="entry name" value="ALDEHYDE OXIDOREDUCTASE MOLYBDENUM COFACTOR ASSEMBLY PROTEIN"/>
    <property type="match status" value="1"/>
</dbReference>
<name>A0A4P8WQX4_9EURY</name>
<feature type="domain" description="XdhC Rossmann" evidence="3">
    <location>
        <begin position="212"/>
        <end position="351"/>
    </location>
</feature>
<keyword evidence="4" id="KW-0614">Plasmid</keyword>
<dbReference type="Pfam" id="PF02625">
    <property type="entry name" value="XdhC_CoxI"/>
    <property type="match status" value="1"/>
</dbReference>
<dbReference type="OrthoDB" id="33067at2157"/>
<evidence type="ECO:0000259" key="2">
    <source>
        <dbReference type="Pfam" id="PF02625"/>
    </source>
</evidence>
<reference evidence="5" key="1">
    <citation type="submission" date="2019-05" db="EMBL/GenBank/DDBJ databases">
        <title>Genome sequence and methylation pattern of the halophilic Archaeon Natrinema versiforme BOL5-4.</title>
        <authorList>
            <person name="DasSarma P."/>
            <person name="Anton B.P."/>
            <person name="DasSarma S.L."/>
            <person name="Martinez F.L."/>
            <person name="Guzman D."/>
            <person name="Roberts R.J."/>
            <person name="DasSarma S."/>
        </authorList>
    </citation>
    <scope>NUCLEOTIDE SEQUENCE [LARGE SCALE GENOMIC DNA]</scope>
    <source>
        <strain evidence="5">BOL5-4</strain>
        <plasmid evidence="5">pnve500</plasmid>
    </source>
</reference>
<dbReference type="EMBL" id="CP040331">
    <property type="protein sequence ID" value="QCS44551.1"/>
    <property type="molecule type" value="Genomic_DNA"/>
</dbReference>
<feature type="region of interest" description="Disordered" evidence="1">
    <location>
        <begin position="358"/>
        <end position="380"/>
    </location>
</feature>
<dbReference type="AlphaFoldDB" id="A0A4P8WQX4"/>
<evidence type="ECO:0000313" key="4">
    <source>
        <dbReference type="EMBL" id="QCS44551.1"/>
    </source>
</evidence>
<dbReference type="InterPro" id="IPR027051">
    <property type="entry name" value="XdhC_Rossmann_dom"/>
</dbReference>
<feature type="compositionally biased region" description="Basic and acidic residues" evidence="1">
    <location>
        <begin position="364"/>
        <end position="380"/>
    </location>
</feature>
<dbReference type="InterPro" id="IPR003777">
    <property type="entry name" value="XdhC_CoxI"/>
</dbReference>
<evidence type="ECO:0000259" key="3">
    <source>
        <dbReference type="Pfam" id="PF13478"/>
    </source>
</evidence>
<evidence type="ECO:0000256" key="1">
    <source>
        <dbReference type="SAM" id="MobiDB-lite"/>
    </source>
</evidence>
<dbReference type="Pfam" id="PF13478">
    <property type="entry name" value="XdhC_C"/>
    <property type="match status" value="1"/>
</dbReference>
<dbReference type="InterPro" id="IPR052698">
    <property type="entry name" value="MoCofactor_Util/Proc"/>
</dbReference>
<protein>
    <submittedName>
        <fullName evidence="4">XdhC family protein</fullName>
    </submittedName>
</protein>
<organism evidence="4 5">
    <name type="scientific">Natrinema versiforme</name>
    <dbReference type="NCBI Taxonomy" id="88724"/>
    <lineage>
        <taxon>Archaea</taxon>
        <taxon>Methanobacteriati</taxon>
        <taxon>Methanobacteriota</taxon>
        <taxon>Stenosarchaea group</taxon>
        <taxon>Halobacteria</taxon>
        <taxon>Halobacteriales</taxon>
        <taxon>Natrialbaceae</taxon>
        <taxon>Natrinema</taxon>
    </lineage>
</organism>
<gene>
    <name evidence="4" type="ORF">FEJ81_19740</name>
</gene>
<evidence type="ECO:0000313" key="5">
    <source>
        <dbReference type="Proteomes" id="UP000302218"/>
    </source>
</evidence>
<dbReference type="PANTHER" id="PTHR30388:SF6">
    <property type="entry name" value="XANTHINE DEHYDROGENASE SUBUNIT A-RELATED"/>
    <property type="match status" value="1"/>
</dbReference>
<accession>A0A4P8WQX4</accession>
<sequence length="380" mass="40513">MTRLLESPWSTTKRDVHSAIGDALVVEETAALATVVNVEGSGYRRPGAKMVVADDGELQGSVTAGCLEGSVTDLAQDVIADGKTRTETYDLTDDDTDAWGLGLGCNGVIDVLIEPIDESFSPVVEGLNSRRSQTVLTAIESSNPAVRVGDRTVVADETFMTAGRSGLPDSAVTNALERTKPLPDDGAVCVIVEMDDGEVRVFVDRIDPSPELLLFGDQEDINPVASLARQAGFRVRVATARGARAEPDRFPAADEVISTHPTELSDLVTVPEQTYAVLMSHNLIDDQLALDALLDTDIPYVGLMGPRKRFQELREGVGIKGRDADRIATPVGLDLGGDEPTAIGFSIVSELLAVHNNRSGGQLSDREGPIHTRLDSEQAS</sequence>